<name>A0A916VMJ7_9RHOB</name>
<evidence type="ECO:0000313" key="3">
    <source>
        <dbReference type="Proteomes" id="UP000628017"/>
    </source>
</evidence>
<gene>
    <name evidence="2" type="ORF">GCM10011498_04470</name>
</gene>
<keyword evidence="3" id="KW-1185">Reference proteome</keyword>
<accession>A0A916VMJ7</accession>
<dbReference type="SUPFAM" id="SSF55718">
    <property type="entry name" value="SCP-like"/>
    <property type="match status" value="1"/>
</dbReference>
<dbReference type="Proteomes" id="UP000628017">
    <property type="component" value="Unassembled WGS sequence"/>
</dbReference>
<protein>
    <submittedName>
        <fullName evidence="2">Sterol-binding domain-containing protein</fullName>
    </submittedName>
</protein>
<feature type="domain" description="SCP2" evidence="1">
    <location>
        <begin position="23"/>
        <end position="95"/>
    </location>
</feature>
<dbReference type="InterPro" id="IPR036527">
    <property type="entry name" value="SCP2_sterol-bd_dom_sf"/>
</dbReference>
<organism evidence="2 3">
    <name type="scientific">Neptunicoccus cionae</name>
    <dbReference type="NCBI Taxonomy" id="2035344"/>
    <lineage>
        <taxon>Bacteria</taxon>
        <taxon>Pseudomonadati</taxon>
        <taxon>Pseudomonadota</taxon>
        <taxon>Alphaproteobacteria</taxon>
        <taxon>Rhodobacterales</taxon>
        <taxon>Paracoccaceae</taxon>
        <taxon>Neptunicoccus</taxon>
    </lineage>
</organism>
<dbReference type="RefSeq" id="WP_188670490.1">
    <property type="nucleotide sequence ID" value="NZ_BMKA01000001.1"/>
</dbReference>
<reference evidence="2" key="2">
    <citation type="submission" date="2020-09" db="EMBL/GenBank/DDBJ databases">
        <authorList>
            <person name="Sun Q."/>
            <person name="Zhou Y."/>
        </authorList>
    </citation>
    <scope>NUCLEOTIDE SEQUENCE</scope>
    <source>
        <strain evidence="2">CGMCC 1.15880</strain>
    </source>
</reference>
<dbReference type="InterPro" id="IPR003033">
    <property type="entry name" value="SCP2_sterol-bd_dom"/>
</dbReference>
<dbReference type="AlphaFoldDB" id="A0A916VMJ7"/>
<comment type="caution">
    <text evidence="2">The sequence shown here is derived from an EMBL/GenBank/DDBJ whole genome shotgun (WGS) entry which is preliminary data.</text>
</comment>
<proteinExistence type="predicted"/>
<reference evidence="2" key="1">
    <citation type="journal article" date="2014" name="Int. J. Syst. Evol. Microbiol.">
        <title>Complete genome sequence of Corynebacterium casei LMG S-19264T (=DSM 44701T), isolated from a smear-ripened cheese.</title>
        <authorList>
            <consortium name="US DOE Joint Genome Institute (JGI-PGF)"/>
            <person name="Walter F."/>
            <person name="Albersmeier A."/>
            <person name="Kalinowski J."/>
            <person name="Ruckert C."/>
        </authorList>
    </citation>
    <scope>NUCLEOTIDE SEQUENCE</scope>
    <source>
        <strain evidence="2">CGMCC 1.15880</strain>
    </source>
</reference>
<sequence>MSDVINQAVETLNAKLGDDGFDGSVKVEITGEGSLVVDSNGARAGDEETDCTLTADAETFVGMMDGDVNPTSAFMTGKLAVDGDMGVAMKLGTLLA</sequence>
<dbReference type="Gene3D" id="3.30.1050.10">
    <property type="entry name" value="SCP2 sterol-binding domain"/>
    <property type="match status" value="1"/>
</dbReference>
<dbReference type="EMBL" id="BMKA01000001">
    <property type="protein sequence ID" value="GGA07753.1"/>
    <property type="molecule type" value="Genomic_DNA"/>
</dbReference>
<dbReference type="Pfam" id="PF02036">
    <property type="entry name" value="SCP2"/>
    <property type="match status" value="1"/>
</dbReference>
<evidence type="ECO:0000259" key="1">
    <source>
        <dbReference type="Pfam" id="PF02036"/>
    </source>
</evidence>
<evidence type="ECO:0000313" key="2">
    <source>
        <dbReference type="EMBL" id="GGA07753.1"/>
    </source>
</evidence>